<reference evidence="2" key="1">
    <citation type="journal article" date="2023" name="Mol. Ecol. Resour.">
        <title>Chromosome-level genome assembly of a triploid poplar Populus alba 'Berolinensis'.</title>
        <authorList>
            <person name="Chen S."/>
            <person name="Yu Y."/>
            <person name="Wang X."/>
            <person name="Wang S."/>
            <person name="Zhang T."/>
            <person name="Zhou Y."/>
            <person name="He R."/>
            <person name="Meng N."/>
            <person name="Wang Y."/>
            <person name="Liu W."/>
            <person name="Liu Z."/>
            <person name="Liu J."/>
            <person name="Guo Q."/>
            <person name="Huang H."/>
            <person name="Sederoff R.R."/>
            <person name="Wang G."/>
            <person name="Qu G."/>
            <person name="Chen S."/>
        </authorList>
    </citation>
    <scope>NUCLEOTIDE SEQUENCE</scope>
    <source>
        <strain evidence="2">SC-2020</strain>
    </source>
</reference>
<keyword evidence="3" id="KW-1185">Reference proteome</keyword>
<feature type="compositionally biased region" description="Polar residues" evidence="1">
    <location>
        <begin position="17"/>
        <end position="26"/>
    </location>
</feature>
<dbReference type="AlphaFoldDB" id="A0AAD6MFX3"/>
<proteinExistence type="predicted"/>
<feature type="region of interest" description="Disordered" evidence="1">
    <location>
        <begin position="1"/>
        <end position="101"/>
    </location>
</feature>
<feature type="compositionally biased region" description="Low complexity" evidence="1">
    <location>
        <begin position="27"/>
        <end position="42"/>
    </location>
</feature>
<protein>
    <submittedName>
        <fullName evidence="2">Uncharacterized protein</fullName>
    </submittedName>
</protein>
<feature type="compositionally biased region" description="Gly residues" evidence="1">
    <location>
        <begin position="82"/>
        <end position="97"/>
    </location>
</feature>
<accession>A0AAD6MFX3</accession>
<evidence type="ECO:0000313" key="3">
    <source>
        <dbReference type="Proteomes" id="UP001164929"/>
    </source>
</evidence>
<feature type="compositionally biased region" description="Low complexity" evidence="1">
    <location>
        <begin position="1"/>
        <end position="16"/>
    </location>
</feature>
<sequence length="268" mass="28938">MNPSNFGNLNSGFSNSTQFSNQDPNFSSRSSLSSSAKGGLSRPRLVKVRRQSNPQNFNGNEDIWARSGFNPFRPDTSRVELGGSGSTGFDSGSGGGTNVNENDKSGHVFSSDGNKSFSVDESMQKLSIDDKEKVVDGESKLSANARFESGDNVGGSIGRNVGSVLSDELEKKLNFEEAGDATKGGGSFRAEDIKKFGLKSSEKCSDIFADASENALPDRIKKLSVKDFVDTYNVNNEKDSFAFGSREALAVMWVEKMRVYFHVRGVAS</sequence>
<dbReference type="EMBL" id="JAQIZT010000009">
    <property type="protein sequence ID" value="KAJ6984670.1"/>
    <property type="molecule type" value="Genomic_DNA"/>
</dbReference>
<evidence type="ECO:0000313" key="2">
    <source>
        <dbReference type="EMBL" id="KAJ6984670.1"/>
    </source>
</evidence>
<name>A0AAD6MFX3_9ROSI</name>
<evidence type="ECO:0000256" key="1">
    <source>
        <dbReference type="SAM" id="MobiDB-lite"/>
    </source>
</evidence>
<dbReference type="PANTHER" id="PTHR45181">
    <property type="entry name" value="HEAT SHOCK PROTEIN DNAJ WITH TETRATRICOPEPTIDE REPEAT-CONTAINING PROTEIN"/>
    <property type="match status" value="1"/>
</dbReference>
<dbReference type="Proteomes" id="UP001164929">
    <property type="component" value="Chromosome 9"/>
</dbReference>
<gene>
    <name evidence="2" type="ORF">NC653_022845</name>
</gene>
<dbReference type="PANTHER" id="PTHR45181:SF4">
    <property type="entry name" value="HEAT SHOCK PROTEIN DNAJ WITH TETRATRICOPEPTIDE REPEAT-CONTAINING PROTEIN"/>
    <property type="match status" value="1"/>
</dbReference>
<organism evidence="2 3">
    <name type="scientific">Populus alba x Populus x berolinensis</name>
    <dbReference type="NCBI Taxonomy" id="444605"/>
    <lineage>
        <taxon>Eukaryota</taxon>
        <taxon>Viridiplantae</taxon>
        <taxon>Streptophyta</taxon>
        <taxon>Embryophyta</taxon>
        <taxon>Tracheophyta</taxon>
        <taxon>Spermatophyta</taxon>
        <taxon>Magnoliopsida</taxon>
        <taxon>eudicotyledons</taxon>
        <taxon>Gunneridae</taxon>
        <taxon>Pentapetalae</taxon>
        <taxon>rosids</taxon>
        <taxon>fabids</taxon>
        <taxon>Malpighiales</taxon>
        <taxon>Salicaceae</taxon>
        <taxon>Saliceae</taxon>
        <taxon>Populus</taxon>
    </lineage>
</organism>
<comment type="caution">
    <text evidence="2">The sequence shown here is derived from an EMBL/GenBank/DDBJ whole genome shotgun (WGS) entry which is preliminary data.</text>
</comment>